<evidence type="ECO:0008006" key="4">
    <source>
        <dbReference type="Google" id="ProtNLM"/>
    </source>
</evidence>
<sequence length="139" mass="15311">MKGLAMVSFFLGIFARPPATLPTSPSCSGHELARDSIAHSAPIPAQHKFRGGPTQNQASSEMLRFELQPLDYDAKFGVCGGLYYAYCCHQTGGYWDCFNPGRGLSKEGLQRLCHATTWHGYRTHLMCCFSGNDVSDDQD</sequence>
<dbReference type="AlphaFoldDB" id="A0A9P4J3L1"/>
<gene>
    <name evidence="2" type="ORF">K461DRAFT_130245</name>
</gene>
<keyword evidence="1" id="KW-0732">Signal</keyword>
<comment type="caution">
    <text evidence="2">The sequence shown here is derived from an EMBL/GenBank/DDBJ whole genome shotgun (WGS) entry which is preliminary data.</text>
</comment>
<dbReference type="EMBL" id="ML996085">
    <property type="protein sequence ID" value="KAF2152837.1"/>
    <property type="molecule type" value="Genomic_DNA"/>
</dbReference>
<evidence type="ECO:0000313" key="2">
    <source>
        <dbReference type="EMBL" id="KAF2152837.1"/>
    </source>
</evidence>
<organism evidence="2 3">
    <name type="scientific">Myriangium duriaei CBS 260.36</name>
    <dbReference type="NCBI Taxonomy" id="1168546"/>
    <lineage>
        <taxon>Eukaryota</taxon>
        <taxon>Fungi</taxon>
        <taxon>Dikarya</taxon>
        <taxon>Ascomycota</taxon>
        <taxon>Pezizomycotina</taxon>
        <taxon>Dothideomycetes</taxon>
        <taxon>Dothideomycetidae</taxon>
        <taxon>Myriangiales</taxon>
        <taxon>Myriangiaceae</taxon>
        <taxon>Myriangium</taxon>
    </lineage>
</organism>
<feature type="signal peptide" evidence="1">
    <location>
        <begin position="1"/>
        <end position="15"/>
    </location>
</feature>
<name>A0A9P4J3L1_9PEZI</name>
<reference evidence="2" key="1">
    <citation type="journal article" date="2020" name="Stud. Mycol.">
        <title>101 Dothideomycetes genomes: a test case for predicting lifestyles and emergence of pathogens.</title>
        <authorList>
            <person name="Haridas S."/>
            <person name="Albert R."/>
            <person name="Binder M."/>
            <person name="Bloem J."/>
            <person name="Labutti K."/>
            <person name="Salamov A."/>
            <person name="Andreopoulos B."/>
            <person name="Baker S."/>
            <person name="Barry K."/>
            <person name="Bills G."/>
            <person name="Bluhm B."/>
            <person name="Cannon C."/>
            <person name="Castanera R."/>
            <person name="Culley D."/>
            <person name="Daum C."/>
            <person name="Ezra D."/>
            <person name="Gonzalez J."/>
            <person name="Henrissat B."/>
            <person name="Kuo A."/>
            <person name="Liang C."/>
            <person name="Lipzen A."/>
            <person name="Lutzoni F."/>
            <person name="Magnuson J."/>
            <person name="Mondo S."/>
            <person name="Nolan M."/>
            <person name="Ohm R."/>
            <person name="Pangilinan J."/>
            <person name="Park H.-J."/>
            <person name="Ramirez L."/>
            <person name="Alfaro M."/>
            <person name="Sun H."/>
            <person name="Tritt A."/>
            <person name="Yoshinaga Y."/>
            <person name="Zwiers L.-H."/>
            <person name="Turgeon B."/>
            <person name="Goodwin S."/>
            <person name="Spatafora J."/>
            <person name="Crous P."/>
            <person name="Grigoriev I."/>
        </authorList>
    </citation>
    <scope>NUCLEOTIDE SEQUENCE</scope>
    <source>
        <strain evidence="2">CBS 260.36</strain>
    </source>
</reference>
<evidence type="ECO:0000256" key="1">
    <source>
        <dbReference type="SAM" id="SignalP"/>
    </source>
</evidence>
<keyword evidence="3" id="KW-1185">Reference proteome</keyword>
<dbReference type="Proteomes" id="UP000799439">
    <property type="component" value="Unassembled WGS sequence"/>
</dbReference>
<protein>
    <recommendedName>
        <fullName evidence="4">Chitin-binding type-2 domain-containing protein</fullName>
    </recommendedName>
</protein>
<feature type="chain" id="PRO_5040441968" description="Chitin-binding type-2 domain-containing protein" evidence="1">
    <location>
        <begin position="16"/>
        <end position="139"/>
    </location>
</feature>
<evidence type="ECO:0000313" key="3">
    <source>
        <dbReference type="Proteomes" id="UP000799439"/>
    </source>
</evidence>
<accession>A0A9P4J3L1</accession>
<proteinExistence type="predicted"/>